<dbReference type="STRING" id="1450537.A0A395HZ28"/>
<accession>A0A395HZ28</accession>
<evidence type="ECO:0000259" key="1">
    <source>
        <dbReference type="Pfam" id="PF00646"/>
    </source>
</evidence>
<gene>
    <name evidence="2" type="ORF">BO97DRAFT_425511</name>
</gene>
<evidence type="ECO:0000313" key="2">
    <source>
        <dbReference type="EMBL" id="RAL11514.1"/>
    </source>
</evidence>
<dbReference type="GeneID" id="37201362"/>
<name>A0A395HZ28_ASPHC</name>
<dbReference type="EMBL" id="KZ824288">
    <property type="protein sequence ID" value="RAL11514.1"/>
    <property type="molecule type" value="Genomic_DNA"/>
</dbReference>
<dbReference type="InterPro" id="IPR001810">
    <property type="entry name" value="F-box_dom"/>
</dbReference>
<dbReference type="OrthoDB" id="3800738at2759"/>
<dbReference type="Proteomes" id="UP000248961">
    <property type="component" value="Unassembled WGS sequence"/>
</dbReference>
<keyword evidence="3" id="KW-1185">Reference proteome</keyword>
<dbReference type="AlphaFoldDB" id="A0A395HZ28"/>
<proteinExistence type="predicted"/>
<dbReference type="Pfam" id="PF00646">
    <property type="entry name" value="F-box"/>
    <property type="match status" value="1"/>
</dbReference>
<feature type="domain" description="F-box" evidence="1">
    <location>
        <begin position="35"/>
        <end position="69"/>
    </location>
</feature>
<protein>
    <recommendedName>
        <fullName evidence="1">F-box domain-containing protein</fullName>
    </recommendedName>
</protein>
<dbReference type="RefSeq" id="XP_025550668.1">
    <property type="nucleotide sequence ID" value="XM_025697073.1"/>
</dbReference>
<reference evidence="2 3" key="1">
    <citation type="submission" date="2018-02" db="EMBL/GenBank/DDBJ databases">
        <title>The genomes of Aspergillus section Nigri reveals drivers in fungal speciation.</title>
        <authorList>
            <consortium name="DOE Joint Genome Institute"/>
            <person name="Vesth T.C."/>
            <person name="Nybo J."/>
            <person name="Theobald S."/>
            <person name="Brandl J."/>
            <person name="Frisvad J.C."/>
            <person name="Nielsen K.F."/>
            <person name="Lyhne E.K."/>
            <person name="Kogle M.E."/>
            <person name="Kuo A."/>
            <person name="Riley R."/>
            <person name="Clum A."/>
            <person name="Nolan M."/>
            <person name="Lipzen A."/>
            <person name="Salamov A."/>
            <person name="Henrissat B."/>
            <person name="Wiebenga A."/>
            <person name="De vries R.P."/>
            <person name="Grigoriev I.V."/>
            <person name="Mortensen U.H."/>
            <person name="Andersen M.R."/>
            <person name="Baker S.E."/>
        </authorList>
    </citation>
    <scope>NUCLEOTIDE SEQUENCE [LARGE SCALE GENOMIC DNA]</scope>
    <source>
        <strain evidence="2 3">CBS 101889</strain>
    </source>
</reference>
<sequence>MTDSDELNLTSSETNLSTVVPITEPVEYPRVFGINELLEEILMQLDTRTLLLASRVHPFWFNLIKNSKKILRALFFLPHEKAIVGQPGIKNPLLVKKIWDEFLARRLHTRQRPKNEDASVPIIASREREEAYSRPEASWRLMLLQQPPTSIFRIFVSRSSRDRMRLDYTHGVWKFDDSNDDADDERDHHVRLGDLEALLDQGCLATGSSPLLFWTTCNTDKWDYESPRESRVEVRKYLALYDFVVHASWGHSRDVQPRWNFWNWLDRNKIGVRCARDISNHASIQLKYEAQREETEDVHRELARLFPSCVVASE</sequence>
<dbReference type="VEuPathDB" id="FungiDB:BO97DRAFT_425511"/>
<dbReference type="SUPFAM" id="SSF81383">
    <property type="entry name" value="F-box domain"/>
    <property type="match status" value="1"/>
</dbReference>
<dbReference type="InterPro" id="IPR036047">
    <property type="entry name" value="F-box-like_dom_sf"/>
</dbReference>
<evidence type="ECO:0000313" key="3">
    <source>
        <dbReference type="Proteomes" id="UP000248961"/>
    </source>
</evidence>
<organism evidence="2 3">
    <name type="scientific">Aspergillus homomorphus (strain CBS 101889)</name>
    <dbReference type="NCBI Taxonomy" id="1450537"/>
    <lineage>
        <taxon>Eukaryota</taxon>
        <taxon>Fungi</taxon>
        <taxon>Dikarya</taxon>
        <taxon>Ascomycota</taxon>
        <taxon>Pezizomycotina</taxon>
        <taxon>Eurotiomycetes</taxon>
        <taxon>Eurotiomycetidae</taxon>
        <taxon>Eurotiales</taxon>
        <taxon>Aspergillaceae</taxon>
        <taxon>Aspergillus</taxon>
        <taxon>Aspergillus subgen. Circumdati</taxon>
    </lineage>
</organism>